<keyword evidence="4" id="KW-1185">Reference proteome</keyword>
<feature type="repeat" description="PPR" evidence="2">
    <location>
        <begin position="140"/>
        <end position="174"/>
    </location>
</feature>
<name>A0AAD4JEU8_PERFH</name>
<dbReference type="InterPro" id="IPR046960">
    <property type="entry name" value="PPR_At4g14850-like_plant"/>
</dbReference>
<dbReference type="FunFam" id="1.25.40.10:FF:000344">
    <property type="entry name" value="Pentatricopeptide repeat-containing protein"/>
    <property type="match status" value="1"/>
</dbReference>
<feature type="repeat" description="PPR" evidence="2">
    <location>
        <begin position="241"/>
        <end position="275"/>
    </location>
</feature>
<dbReference type="InterPro" id="IPR011990">
    <property type="entry name" value="TPR-like_helical_dom_sf"/>
</dbReference>
<keyword evidence="1" id="KW-0677">Repeat</keyword>
<dbReference type="PANTHER" id="PTHR24015:SF548">
    <property type="entry name" value="OS08G0340900 PROTEIN"/>
    <property type="match status" value="1"/>
</dbReference>
<feature type="repeat" description="PPR" evidence="2">
    <location>
        <begin position="344"/>
        <end position="378"/>
    </location>
</feature>
<dbReference type="Pfam" id="PF13041">
    <property type="entry name" value="PPR_2"/>
    <property type="match status" value="3"/>
</dbReference>
<evidence type="ECO:0000256" key="1">
    <source>
        <dbReference type="ARBA" id="ARBA00022737"/>
    </source>
</evidence>
<gene>
    <name evidence="3" type="ORF">C2S53_008843</name>
</gene>
<sequence>MIVSGHLSSPLAATSLINMYSKCSSISDAISVFNSSTDVHNVFVYNSIIAGLASNDLPLEAFEFYLKMRSLGVDPDKFTFPCAIKACSDVAELRNIHGLLFKFELNFDLFIGSAMVHCYLKFELMGDALQVFERLPVKDDIVLWNAMINGYVQIGEFVKALAIFRRMVETGLMPNRFSVTGVLSALALAAEVYNGRIVHAFSIKMGFDMGIEVLNALIDMYGKCRQLEYALVVFKNMIEKDMYSWNSIISVHEQCGDHDGTLRLLKGMLSSGFRPDMVTFTAALPACSHLSALMRGKEIHGYMIVNGLDKFGSTYTANAIMDMYAKCGSMKEARMVFDETRIKDVASWNIMVMGYGMHGFGDEALNMFSHMCEGGLKPDAVSFVGVLAACSHAGFLSRGQEILAEMQPRYGVTPDIEHYACVIDMLGRAGKLDEAFELMSRMPIEPNQVVWRSFLAACQLHGNADLAGVAAERVLELEPDHCGSYVLMSNVFGAAGRYAEVAELRHMMRQKHVKKSPGCSWIELRDGMRAFLNGDRRYPEEQSVYDELDSLTACLREHGCMIDVVESSL</sequence>
<accession>A0AAD4JEU8</accession>
<dbReference type="Gene3D" id="1.25.40.10">
    <property type="entry name" value="Tetratricopeptide repeat domain"/>
    <property type="match status" value="5"/>
</dbReference>
<dbReference type="GO" id="GO:0009451">
    <property type="term" value="P:RNA modification"/>
    <property type="evidence" value="ECO:0007669"/>
    <property type="project" value="InterPro"/>
</dbReference>
<dbReference type="NCBIfam" id="TIGR00756">
    <property type="entry name" value="PPR"/>
    <property type="match status" value="6"/>
</dbReference>
<organism evidence="3 4">
    <name type="scientific">Perilla frutescens var. hirtella</name>
    <name type="common">Perilla citriodora</name>
    <name type="synonym">Perilla setoyensis</name>
    <dbReference type="NCBI Taxonomy" id="608512"/>
    <lineage>
        <taxon>Eukaryota</taxon>
        <taxon>Viridiplantae</taxon>
        <taxon>Streptophyta</taxon>
        <taxon>Embryophyta</taxon>
        <taxon>Tracheophyta</taxon>
        <taxon>Spermatophyta</taxon>
        <taxon>Magnoliopsida</taxon>
        <taxon>eudicotyledons</taxon>
        <taxon>Gunneridae</taxon>
        <taxon>Pentapetalae</taxon>
        <taxon>asterids</taxon>
        <taxon>lamiids</taxon>
        <taxon>Lamiales</taxon>
        <taxon>Lamiaceae</taxon>
        <taxon>Nepetoideae</taxon>
        <taxon>Elsholtzieae</taxon>
        <taxon>Perilla</taxon>
    </lineage>
</organism>
<protein>
    <submittedName>
        <fullName evidence="3">Pentatricopeptide repeat superfamily protein</fullName>
    </submittedName>
</protein>
<dbReference type="PROSITE" id="PS51375">
    <property type="entry name" value="PPR"/>
    <property type="match status" value="5"/>
</dbReference>
<evidence type="ECO:0000313" key="4">
    <source>
        <dbReference type="Proteomes" id="UP001190926"/>
    </source>
</evidence>
<dbReference type="FunFam" id="1.25.40.10:FF:000627">
    <property type="entry name" value="Pentatricopeptide repeat-containing protein"/>
    <property type="match status" value="1"/>
</dbReference>
<evidence type="ECO:0000256" key="2">
    <source>
        <dbReference type="PROSITE-ProRule" id="PRU00708"/>
    </source>
</evidence>
<feature type="repeat" description="PPR" evidence="2">
    <location>
        <begin position="41"/>
        <end position="75"/>
    </location>
</feature>
<dbReference type="SMR" id="A0AAD4JEU8"/>
<dbReference type="FunFam" id="1.25.40.10:FF:000305">
    <property type="entry name" value="Pentatricopeptide repeat-containing protein mitochondrial"/>
    <property type="match status" value="1"/>
</dbReference>
<dbReference type="PANTHER" id="PTHR24015">
    <property type="entry name" value="OS07G0578800 PROTEIN-RELATED"/>
    <property type="match status" value="1"/>
</dbReference>
<comment type="caution">
    <text evidence="3">The sequence shown here is derived from an EMBL/GenBank/DDBJ whole genome shotgun (WGS) entry which is preliminary data.</text>
</comment>
<dbReference type="InterPro" id="IPR002885">
    <property type="entry name" value="PPR_rpt"/>
</dbReference>
<dbReference type="EMBL" id="SDAM02000068">
    <property type="protein sequence ID" value="KAH6832544.1"/>
    <property type="molecule type" value="Genomic_DNA"/>
</dbReference>
<dbReference type="AlphaFoldDB" id="A0AAD4JEU8"/>
<reference evidence="3 4" key="1">
    <citation type="journal article" date="2021" name="Nat. Commun.">
        <title>Incipient diploidization of the medicinal plant Perilla within 10,000 years.</title>
        <authorList>
            <person name="Zhang Y."/>
            <person name="Shen Q."/>
            <person name="Leng L."/>
            <person name="Zhang D."/>
            <person name="Chen S."/>
            <person name="Shi Y."/>
            <person name="Ning Z."/>
            <person name="Chen S."/>
        </authorList>
    </citation>
    <scope>NUCLEOTIDE SEQUENCE [LARGE SCALE GENOMIC DNA]</scope>
    <source>
        <strain evidence="4">cv. PC099</strain>
    </source>
</reference>
<dbReference type="Pfam" id="PF01535">
    <property type="entry name" value="PPR"/>
    <property type="match status" value="4"/>
</dbReference>
<dbReference type="GO" id="GO:0003723">
    <property type="term" value="F:RNA binding"/>
    <property type="evidence" value="ECO:0007669"/>
    <property type="project" value="InterPro"/>
</dbReference>
<feature type="repeat" description="PPR" evidence="2">
    <location>
        <begin position="415"/>
        <end position="445"/>
    </location>
</feature>
<evidence type="ECO:0000313" key="3">
    <source>
        <dbReference type="EMBL" id="KAH6832544.1"/>
    </source>
</evidence>
<dbReference type="InterPro" id="IPR046848">
    <property type="entry name" value="E_motif"/>
</dbReference>
<dbReference type="Pfam" id="PF20431">
    <property type="entry name" value="E_motif"/>
    <property type="match status" value="1"/>
</dbReference>
<dbReference type="Pfam" id="PF12854">
    <property type="entry name" value="PPR_1"/>
    <property type="match status" value="1"/>
</dbReference>
<dbReference type="Proteomes" id="UP001190926">
    <property type="component" value="Unassembled WGS sequence"/>
</dbReference>
<proteinExistence type="predicted"/>